<dbReference type="AlphaFoldDB" id="A0A8X6UC69"/>
<keyword evidence="2" id="KW-1185">Reference proteome</keyword>
<dbReference type="EMBL" id="BMAW01121790">
    <property type="protein sequence ID" value="GFT95689.1"/>
    <property type="molecule type" value="Genomic_DNA"/>
</dbReference>
<dbReference type="Proteomes" id="UP000887013">
    <property type="component" value="Unassembled WGS sequence"/>
</dbReference>
<evidence type="ECO:0000313" key="1">
    <source>
        <dbReference type="EMBL" id="GFT95689.1"/>
    </source>
</evidence>
<sequence length="127" mass="14355">MIRFLVTNPHVRVAMGGPSHHLEIISFKTSVGFITPRKCLQSTIFDRFRISFTRLQTKMFQGSSRLIHVVAESVQNYVFTFTMFKLSFTNFESLAPKQQASIFILVTVMSLNGVILDIAASSYTQVS</sequence>
<reference evidence="1" key="1">
    <citation type="submission" date="2020-08" db="EMBL/GenBank/DDBJ databases">
        <title>Multicomponent nature underlies the extraordinary mechanical properties of spider dragline silk.</title>
        <authorList>
            <person name="Kono N."/>
            <person name="Nakamura H."/>
            <person name="Mori M."/>
            <person name="Yoshida Y."/>
            <person name="Ohtoshi R."/>
            <person name="Malay A.D."/>
            <person name="Moran D.A.P."/>
            <person name="Tomita M."/>
            <person name="Numata K."/>
            <person name="Arakawa K."/>
        </authorList>
    </citation>
    <scope>NUCLEOTIDE SEQUENCE</scope>
</reference>
<accession>A0A8X6UC69</accession>
<organism evidence="1 2">
    <name type="scientific">Nephila pilipes</name>
    <name type="common">Giant wood spider</name>
    <name type="synonym">Nephila maculata</name>
    <dbReference type="NCBI Taxonomy" id="299642"/>
    <lineage>
        <taxon>Eukaryota</taxon>
        <taxon>Metazoa</taxon>
        <taxon>Ecdysozoa</taxon>
        <taxon>Arthropoda</taxon>
        <taxon>Chelicerata</taxon>
        <taxon>Arachnida</taxon>
        <taxon>Araneae</taxon>
        <taxon>Araneomorphae</taxon>
        <taxon>Entelegynae</taxon>
        <taxon>Araneoidea</taxon>
        <taxon>Nephilidae</taxon>
        <taxon>Nephila</taxon>
    </lineage>
</organism>
<protein>
    <submittedName>
        <fullName evidence="1">Uncharacterized protein</fullName>
    </submittedName>
</protein>
<comment type="caution">
    <text evidence="1">The sequence shown here is derived from an EMBL/GenBank/DDBJ whole genome shotgun (WGS) entry which is preliminary data.</text>
</comment>
<proteinExistence type="predicted"/>
<evidence type="ECO:0000313" key="2">
    <source>
        <dbReference type="Proteomes" id="UP000887013"/>
    </source>
</evidence>
<gene>
    <name evidence="1" type="ORF">NPIL_95711</name>
</gene>
<name>A0A8X6UC69_NEPPI</name>